<dbReference type="GO" id="GO:0008330">
    <property type="term" value="F:protein tyrosine/threonine phosphatase activity"/>
    <property type="evidence" value="ECO:0007669"/>
    <property type="project" value="TreeGrafter"/>
</dbReference>
<dbReference type="SMART" id="SM00450">
    <property type="entry name" value="RHOD"/>
    <property type="match status" value="1"/>
</dbReference>
<dbReference type="Gene3D" id="3.90.190.10">
    <property type="entry name" value="Protein tyrosine phosphatase superfamily"/>
    <property type="match status" value="1"/>
</dbReference>
<dbReference type="InterPro" id="IPR036873">
    <property type="entry name" value="Rhodanese-like_dom_sf"/>
</dbReference>
<dbReference type="InterPro" id="IPR000387">
    <property type="entry name" value="Tyr_Pase_dom"/>
</dbReference>
<dbReference type="InterPro" id="IPR000340">
    <property type="entry name" value="Dual-sp_phosphatase_cat-dom"/>
</dbReference>
<reference evidence="8" key="1">
    <citation type="submission" date="2023-01" db="EMBL/GenBank/DDBJ databases">
        <title>Genome assembly of the deep-sea coral Lophelia pertusa.</title>
        <authorList>
            <person name="Herrera S."/>
            <person name="Cordes E."/>
        </authorList>
    </citation>
    <scope>NUCLEOTIDE SEQUENCE</scope>
    <source>
        <strain evidence="8">USNM1676648</strain>
        <tissue evidence="8">Polyp</tissue>
    </source>
</reference>
<dbReference type="PANTHER" id="PTHR10159">
    <property type="entry name" value="DUAL SPECIFICITY PROTEIN PHOSPHATASE"/>
    <property type="match status" value="1"/>
</dbReference>
<dbReference type="PANTHER" id="PTHR10159:SF519">
    <property type="entry name" value="DUAL SPECIFICITY PROTEIN PHOSPHATASE MPK3"/>
    <property type="match status" value="1"/>
</dbReference>
<evidence type="ECO:0000259" key="7">
    <source>
        <dbReference type="PROSITE" id="PS50206"/>
    </source>
</evidence>
<feature type="domain" description="Tyrosine-protein phosphatase" evidence="5">
    <location>
        <begin position="205"/>
        <end position="348"/>
    </location>
</feature>
<dbReference type="CDD" id="cd14566">
    <property type="entry name" value="DSP_MKP_classII"/>
    <property type="match status" value="1"/>
</dbReference>
<dbReference type="GO" id="GO:0005829">
    <property type="term" value="C:cytosol"/>
    <property type="evidence" value="ECO:0007669"/>
    <property type="project" value="TreeGrafter"/>
</dbReference>
<dbReference type="PROSITE" id="PS50054">
    <property type="entry name" value="TYR_PHOSPHATASE_DUAL"/>
    <property type="match status" value="1"/>
</dbReference>
<dbReference type="InterPro" id="IPR020422">
    <property type="entry name" value="TYR_PHOSPHATASE_DUAL_dom"/>
</dbReference>
<evidence type="ECO:0000256" key="1">
    <source>
        <dbReference type="ARBA" id="ARBA00008601"/>
    </source>
</evidence>
<gene>
    <name evidence="8" type="primary">DUSP6</name>
    <name evidence="8" type="ORF">OS493_016609</name>
</gene>
<sequence length="386" mass="43254">MPSLLLVDSPRSYRRIQMEKRKFMAKGATISWLSDQFSNGAFLLLLDCRPYAEYARSHIQEAINLTIPSLMLRRLKKGTNFAISSLIASEKYKAQFNRSLRLATGIVLYDSGTSDVSSVCTNSALGVLLKKFAEDVGTPVFLLEGGFAKFEKKFPSFCEPGEEVERPLLSLSGLTIQDNIEQDLALKLEPSTPRITDHQESRTKVPVQILPHLYLGSEKDSSDLELLKKYGISYILNVTHDKPNSFEHLPGFKYKKLPVEDNWRANLADMFPEAFEFIEEGITQNRGVLIHCLAGVSRSVTVTIAYLISALNMTLNEAYDFVKQRKPSVNPNLNFMGQLLEFERQLRTPQTPSSTTSTLSSDCSLDGEVEEHGVDLNIVASRCQTV</sequence>
<dbReference type="PROSITE" id="PS50206">
    <property type="entry name" value="RHODANESE_3"/>
    <property type="match status" value="1"/>
</dbReference>
<dbReference type="CDD" id="cd01446">
    <property type="entry name" value="DSP_MapKP"/>
    <property type="match status" value="1"/>
</dbReference>
<keyword evidence="9" id="KW-1185">Reference proteome</keyword>
<dbReference type="Proteomes" id="UP001163046">
    <property type="component" value="Unassembled WGS sequence"/>
</dbReference>
<protein>
    <recommendedName>
        <fullName evidence="2">protein-tyrosine-phosphatase</fullName>
        <ecNumber evidence="2">3.1.3.48</ecNumber>
    </recommendedName>
</protein>
<organism evidence="8 9">
    <name type="scientific">Desmophyllum pertusum</name>
    <dbReference type="NCBI Taxonomy" id="174260"/>
    <lineage>
        <taxon>Eukaryota</taxon>
        <taxon>Metazoa</taxon>
        <taxon>Cnidaria</taxon>
        <taxon>Anthozoa</taxon>
        <taxon>Hexacorallia</taxon>
        <taxon>Scleractinia</taxon>
        <taxon>Caryophylliina</taxon>
        <taxon>Caryophylliidae</taxon>
        <taxon>Desmophyllum</taxon>
    </lineage>
</organism>
<name>A0A9W9ZEZ4_9CNID</name>
<dbReference type="SUPFAM" id="SSF52821">
    <property type="entry name" value="Rhodanese/Cell cycle control phosphatase"/>
    <property type="match status" value="1"/>
</dbReference>
<dbReference type="InterPro" id="IPR008343">
    <property type="entry name" value="MKP"/>
</dbReference>
<dbReference type="InterPro" id="IPR001763">
    <property type="entry name" value="Rhodanese-like_dom"/>
</dbReference>
<keyword evidence="4" id="KW-0904">Protein phosphatase</keyword>
<proteinExistence type="inferred from homology"/>
<dbReference type="Pfam" id="PF00581">
    <property type="entry name" value="Rhodanese"/>
    <property type="match status" value="1"/>
</dbReference>
<dbReference type="PRINTS" id="PR01764">
    <property type="entry name" value="MAPKPHPHTASE"/>
</dbReference>
<evidence type="ECO:0000259" key="5">
    <source>
        <dbReference type="PROSITE" id="PS50054"/>
    </source>
</evidence>
<dbReference type="EC" id="3.1.3.48" evidence="2"/>
<evidence type="ECO:0000313" key="9">
    <source>
        <dbReference type="Proteomes" id="UP001163046"/>
    </source>
</evidence>
<dbReference type="AlphaFoldDB" id="A0A9W9ZEZ4"/>
<accession>A0A9W9ZEZ4</accession>
<dbReference type="GO" id="GO:0033550">
    <property type="term" value="F:MAP kinase tyrosine phosphatase activity"/>
    <property type="evidence" value="ECO:0007669"/>
    <property type="project" value="TreeGrafter"/>
</dbReference>
<comment type="similarity">
    <text evidence="1">Belongs to the protein-tyrosine phosphatase family. Non-receptor class dual specificity subfamily.</text>
</comment>
<dbReference type="Gene3D" id="3.40.250.10">
    <property type="entry name" value="Rhodanese-like domain"/>
    <property type="match status" value="1"/>
</dbReference>
<dbReference type="GO" id="GO:0043409">
    <property type="term" value="P:negative regulation of MAPK cascade"/>
    <property type="evidence" value="ECO:0007669"/>
    <property type="project" value="TreeGrafter"/>
</dbReference>
<evidence type="ECO:0000256" key="3">
    <source>
        <dbReference type="ARBA" id="ARBA00022801"/>
    </source>
</evidence>
<dbReference type="OrthoDB" id="165342at2759"/>
<evidence type="ECO:0000259" key="6">
    <source>
        <dbReference type="PROSITE" id="PS50056"/>
    </source>
</evidence>
<dbReference type="EMBL" id="MU826358">
    <property type="protein sequence ID" value="KAJ7379373.1"/>
    <property type="molecule type" value="Genomic_DNA"/>
</dbReference>
<dbReference type="SUPFAM" id="SSF52799">
    <property type="entry name" value="(Phosphotyrosine protein) phosphatases II"/>
    <property type="match status" value="1"/>
</dbReference>
<evidence type="ECO:0000256" key="2">
    <source>
        <dbReference type="ARBA" id="ARBA00013064"/>
    </source>
</evidence>
<feature type="domain" description="Rhodanese" evidence="7">
    <location>
        <begin position="39"/>
        <end position="159"/>
    </location>
</feature>
<dbReference type="FunFam" id="3.40.250.10:FF:000054">
    <property type="entry name" value="Dual specificity phosphatase 9"/>
    <property type="match status" value="1"/>
</dbReference>
<comment type="caution">
    <text evidence="8">The sequence shown here is derived from an EMBL/GenBank/DDBJ whole genome shotgun (WGS) entry which is preliminary data.</text>
</comment>
<dbReference type="PROSITE" id="PS50056">
    <property type="entry name" value="TYR_PHOSPHATASE_2"/>
    <property type="match status" value="1"/>
</dbReference>
<dbReference type="SMART" id="SM00195">
    <property type="entry name" value="DSPc"/>
    <property type="match status" value="1"/>
</dbReference>
<feature type="domain" description="Tyrosine specific protein phosphatases" evidence="6">
    <location>
        <begin position="269"/>
        <end position="329"/>
    </location>
</feature>
<keyword evidence="3" id="KW-0378">Hydrolase</keyword>
<dbReference type="GO" id="GO:0017017">
    <property type="term" value="F:MAP kinase tyrosine/serine/threonine phosphatase activity"/>
    <property type="evidence" value="ECO:0007669"/>
    <property type="project" value="InterPro"/>
</dbReference>
<evidence type="ECO:0000313" key="8">
    <source>
        <dbReference type="EMBL" id="KAJ7379373.1"/>
    </source>
</evidence>
<evidence type="ECO:0000256" key="4">
    <source>
        <dbReference type="ARBA" id="ARBA00022912"/>
    </source>
</evidence>
<dbReference type="Pfam" id="PF00782">
    <property type="entry name" value="DSPc"/>
    <property type="match status" value="1"/>
</dbReference>
<dbReference type="InterPro" id="IPR029021">
    <property type="entry name" value="Prot-tyrosine_phosphatase-like"/>
</dbReference>